<dbReference type="RefSeq" id="XP_001417792.1">
    <property type="nucleotide sequence ID" value="XM_001417755.1"/>
</dbReference>
<gene>
    <name evidence="3" type="ORF">OSTLU_31765</name>
</gene>
<protein>
    <submittedName>
        <fullName evidence="3">Uncharacterized protein</fullName>
    </submittedName>
</protein>
<feature type="compositionally biased region" description="Basic and acidic residues" evidence="1">
    <location>
        <begin position="1"/>
        <end position="46"/>
    </location>
</feature>
<dbReference type="OMA" id="FGRWESG"/>
<keyword evidence="2" id="KW-0812">Transmembrane</keyword>
<dbReference type="AlphaFoldDB" id="A4RXP3"/>
<dbReference type="OrthoDB" id="10520227at2759"/>
<accession>A4RXP3</accession>
<dbReference type="GeneID" id="5001737"/>
<dbReference type="HOGENOM" id="CLU_1799698_0_0_1"/>
<dbReference type="Gramene" id="ABO96085">
    <property type="protein sequence ID" value="ABO96085"/>
    <property type="gene ID" value="OSTLU_31765"/>
</dbReference>
<evidence type="ECO:0000256" key="2">
    <source>
        <dbReference type="SAM" id="Phobius"/>
    </source>
</evidence>
<proteinExistence type="predicted"/>
<feature type="transmembrane region" description="Helical" evidence="2">
    <location>
        <begin position="109"/>
        <end position="131"/>
    </location>
</feature>
<sequence>MRDARATTPHDVELGHRAEASTSDAARDDDATTRDGDDDARDATTRDDDDDARDAASPGRAPIGGINEDGYFGDADGAWLPSDRVPLVLRAREAAMAAGEDYGRDVRTFLGAFGWPIAASAFCVFLLIFALEEFGGAKTRRRGP</sequence>
<keyword evidence="2" id="KW-0472">Membrane</keyword>
<evidence type="ECO:0000313" key="4">
    <source>
        <dbReference type="Proteomes" id="UP000001568"/>
    </source>
</evidence>
<dbReference type="Proteomes" id="UP000001568">
    <property type="component" value="Chromosome 5"/>
</dbReference>
<evidence type="ECO:0000256" key="1">
    <source>
        <dbReference type="SAM" id="MobiDB-lite"/>
    </source>
</evidence>
<organism evidence="3 4">
    <name type="scientific">Ostreococcus lucimarinus (strain CCE9901)</name>
    <dbReference type="NCBI Taxonomy" id="436017"/>
    <lineage>
        <taxon>Eukaryota</taxon>
        <taxon>Viridiplantae</taxon>
        <taxon>Chlorophyta</taxon>
        <taxon>Mamiellophyceae</taxon>
        <taxon>Mamiellales</taxon>
        <taxon>Bathycoccaceae</taxon>
        <taxon>Ostreococcus</taxon>
    </lineage>
</organism>
<dbReference type="EMBL" id="CP000585">
    <property type="protein sequence ID" value="ABO96085.1"/>
    <property type="molecule type" value="Genomic_DNA"/>
</dbReference>
<keyword evidence="2" id="KW-1133">Transmembrane helix</keyword>
<reference evidence="3 4" key="1">
    <citation type="journal article" date="2007" name="Proc. Natl. Acad. Sci. U.S.A.">
        <title>The tiny eukaryote Ostreococcus provides genomic insights into the paradox of plankton speciation.</title>
        <authorList>
            <person name="Palenik B."/>
            <person name="Grimwood J."/>
            <person name="Aerts A."/>
            <person name="Rouze P."/>
            <person name="Salamov A."/>
            <person name="Putnam N."/>
            <person name="Dupont C."/>
            <person name="Jorgensen R."/>
            <person name="Derelle E."/>
            <person name="Rombauts S."/>
            <person name="Zhou K."/>
            <person name="Otillar R."/>
            <person name="Merchant S.S."/>
            <person name="Podell S."/>
            <person name="Gaasterland T."/>
            <person name="Napoli C."/>
            <person name="Gendler K."/>
            <person name="Manuell A."/>
            <person name="Tai V."/>
            <person name="Vallon O."/>
            <person name="Piganeau G."/>
            <person name="Jancek S."/>
            <person name="Heijde M."/>
            <person name="Jabbari K."/>
            <person name="Bowler C."/>
            <person name="Lohr M."/>
            <person name="Robbens S."/>
            <person name="Werner G."/>
            <person name="Dubchak I."/>
            <person name="Pazour G.J."/>
            <person name="Ren Q."/>
            <person name="Paulsen I."/>
            <person name="Delwiche C."/>
            <person name="Schmutz J."/>
            <person name="Rokhsar D."/>
            <person name="Van de Peer Y."/>
            <person name="Moreau H."/>
            <person name="Grigoriev I.V."/>
        </authorList>
    </citation>
    <scope>NUCLEOTIDE SEQUENCE [LARGE SCALE GENOMIC DNA]</scope>
    <source>
        <strain evidence="3 4">CCE9901</strain>
    </source>
</reference>
<dbReference type="KEGG" id="olu:OSTLU_31765"/>
<evidence type="ECO:0000313" key="3">
    <source>
        <dbReference type="EMBL" id="ABO96085.1"/>
    </source>
</evidence>
<name>A4RXP3_OSTLU</name>
<keyword evidence="4" id="KW-1185">Reference proteome</keyword>
<feature type="region of interest" description="Disordered" evidence="1">
    <location>
        <begin position="1"/>
        <end position="68"/>
    </location>
</feature>